<dbReference type="KEGG" id="nps:KRR39_10165"/>
<protein>
    <submittedName>
        <fullName evidence="5">Helix-turn-helix transcriptional regulator</fullName>
    </submittedName>
</protein>
<keyword evidence="6" id="KW-1185">Reference proteome</keyword>
<dbReference type="PANTHER" id="PTHR44688">
    <property type="entry name" value="DNA-BINDING TRANSCRIPTIONAL ACTIVATOR DEVR_DOSR"/>
    <property type="match status" value="1"/>
</dbReference>
<dbReference type="GO" id="GO:0003677">
    <property type="term" value="F:DNA binding"/>
    <property type="evidence" value="ECO:0007669"/>
    <property type="project" value="UniProtKB-KW"/>
</dbReference>
<reference evidence="5" key="1">
    <citation type="submission" date="2021-06" db="EMBL/GenBank/DDBJ databases">
        <title>Complete genome sequence of Nocardioides sp. G188.</title>
        <authorList>
            <person name="Im W.-T."/>
        </authorList>
    </citation>
    <scope>NUCLEOTIDE SEQUENCE</scope>
    <source>
        <strain evidence="5">G188</strain>
    </source>
</reference>
<dbReference type="PROSITE" id="PS00622">
    <property type="entry name" value="HTH_LUXR_1"/>
    <property type="match status" value="1"/>
</dbReference>
<proteinExistence type="predicted"/>
<keyword evidence="1" id="KW-0805">Transcription regulation</keyword>
<evidence type="ECO:0000256" key="1">
    <source>
        <dbReference type="ARBA" id="ARBA00023015"/>
    </source>
</evidence>
<evidence type="ECO:0000313" key="5">
    <source>
        <dbReference type="EMBL" id="QWZ10058.1"/>
    </source>
</evidence>
<accession>A0A975Y205</accession>
<dbReference type="EMBL" id="CP077062">
    <property type="protein sequence ID" value="QWZ10058.1"/>
    <property type="molecule type" value="Genomic_DNA"/>
</dbReference>
<evidence type="ECO:0000256" key="3">
    <source>
        <dbReference type="ARBA" id="ARBA00023163"/>
    </source>
</evidence>
<keyword evidence="3" id="KW-0804">Transcription</keyword>
<dbReference type="PANTHER" id="PTHR44688:SF16">
    <property type="entry name" value="DNA-BINDING TRANSCRIPTIONAL ACTIVATOR DEVR_DOSR"/>
    <property type="match status" value="1"/>
</dbReference>
<dbReference type="GO" id="GO:0006355">
    <property type="term" value="P:regulation of DNA-templated transcription"/>
    <property type="evidence" value="ECO:0007669"/>
    <property type="project" value="InterPro"/>
</dbReference>
<dbReference type="AlphaFoldDB" id="A0A975Y205"/>
<dbReference type="CDD" id="cd06170">
    <property type="entry name" value="LuxR_C_like"/>
    <property type="match status" value="1"/>
</dbReference>
<dbReference type="PROSITE" id="PS50043">
    <property type="entry name" value="HTH_LUXR_2"/>
    <property type="match status" value="1"/>
</dbReference>
<name>A0A975Y205_9ACTN</name>
<evidence type="ECO:0000259" key="4">
    <source>
        <dbReference type="PROSITE" id="PS50043"/>
    </source>
</evidence>
<dbReference type="InterPro" id="IPR000792">
    <property type="entry name" value="Tscrpt_reg_LuxR_C"/>
</dbReference>
<keyword evidence="2" id="KW-0238">DNA-binding</keyword>
<sequence>MPDPWPSLIPGELRIAGFVAKGLINKDIAQRLFVSPHTVDAHLKHIYTKLGIHSRVELTVLAIRHRTRLV</sequence>
<gene>
    <name evidence="5" type="ORF">KRR39_10165</name>
</gene>
<dbReference type="Pfam" id="PF00196">
    <property type="entry name" value="GerE"/>
    <property type="match status" value="1"/>
</dbReference>
<dbReference type="SMART" id="SM00421">
    <property type="entry name" value="HTH_LUXR"/>
    <property type="match status" value="1"/>
</dbReference>
<dbReference type="Proteomes" id="UP000683575">
    <property type="component" value="Chromosome"/>
</dbReference>
<evidence type="ECO:0000256" key="2">
    <source>
        <dbReference type="ARBA" id="ARBA00023125"/>
    </source>
</evidence>
<evidence type="ECO:0000313" key="6">
    <source>
        <dbReference type="Proteomes" id="UP000683575"/>
    </source>
</evidence>
<organism evidence="5 6">
    <name type="scientific">Nocardioides panacis</name>
    <dbReference type="NCBI Taxonomy" id="2849501"/>
    <lineage>
        <taxon>Bacteria</taxon>
        <taxon>Bacillati</taxon>
        <taxon>Actinomycetota</taxon>
        <taxon>Actinomycetes</taxon>
        <taxon>Propionibacteriales</taxon>
        <taxon>Nocardioidaceae</taxon>
        <taxon>Nocardioides</taxon>
    </lineage>
</organism>
<feature type="domain" description="HTH luxR-type" evidence="4">
    <location>
        <begin position="1"/>
        <end position="66"/>
    </location>
</feature>